<feature type="region of interest" description="Disordered" evidence="3">
    <location>
        <begin position="355"/>
        <end position="388"/>
    </location>
</feature>
<comment type="caution">
    <text evidence="5">The sequence shown here is derived from an EMBL/GenBank/DDBJ whole genome shotgun (WGS) entry which is preliminary data.</text>
</comment>
<dbReference type="Pfam" id="PF13540">
    <property type="entry name" value="RCC1_2"/>
    <property type="match status" value="1"/>
</dbReference>
<dbReference type="SUPFAM" id="SSF56112">
    <property type="entry name" value="Protein kinase-like (PK-like)"/>
    <property type="match status" value="1"/>
</dbReference>
<feature type="repeat" description="RCC1" evidence="1">
    <location>
        <begin position="232"/>
        <end position="284"/>
    </location>
</feature>
<name>A0ABR2KBA8_9EUKA</name>
<feature type="coiled-coil region" evidence="2">
    <location>
        <begin position="425"/>
        <end position="459"/>
    </location>
</feature>
<dbReference type="Gene3D" id="2.130.10.30">
    <property type="entry name" value="Regulator of chromosome condensation 1/beta-lactamase-inhibitor protein II"/>
    <property type="match status" value="2"/>
</dbReference>
<feature type="compositionally biased region" description="Low complexity" evidence="3">
    <location>
        <begin position="370"/>
        <end position="384"/>
    </location>
</feature>
<gene>
    <name evidence="5" type="ORF">M9Y10_038817</name>
</gene>
<keyword evidence="6" id="KW-1185">Reference proteome</keyword>
<evidence type="ECO:0000259" key="4">
    <source>
        <dbReference type="PROSITE" id="PS50011"/>
    </source>
</evidence>
<dbReference type="Gene3D" id="1.10.510.10">
    <property type="entry name" value="Transferase(Phosphotransferase) domain 1"/>
    <property type="match status" value="1"/>
</dbReference>
<dbReference type="InterPro" id="IPR050167">
    <property type="entry name" value="Ser_Thr_protein_kinase"/>
</dbReference>
<evidence type="ECO:0000256" key="1">
    <source>
        <dbReference type="PROSITE-ProRule" id="PRU00235"/>
    </source>
</evidence>
<dbReference type="InterPro" id="IPR000408">
    <property type="entry name" value="Reg_chr_condens"/>
</dbReference>
<dbReference type="InterPro" id="IPR011009">
    <property type="entry name" value="Kinase-like_dom_sf"/>
</dbReference>
<evidence type="ECO:0000313" key="6">
    <source>
        <dbReference type="Proteomes" id="UP001470230"/>
    </source>
</evidence>
<dbReference type="InterPro" id="IPR000719">
    <property type="entry name" value="Prot_kinase_dom"/>
</dbReference>
<sequence length="768" mass="86007">MLQISGINYNFQIGEGKKSQHLSVISHLDPNTMLSYSIYHNHALMITNDNKIYAVGNNTDYKISRTLPRQDIDHFTDFQIKVSDGREYIPISAVCGDTYSLYLLHDPTNKDQHKLFFSYSNRYSNSDLLNIGNRNPISIFGGKCKAAAIDTEGSIIFVFENSKIRIAKIPGDEKAVKVVIWYDFAFALSESGKVYHSSLFGMCFTQVPELMSVTIDDISGIDDHCFALSKSGIVYARGSNKGGILGLPEKVKNAYTFTKVESIETEKIVSISSSTDHSLFITDEGKVLACGDNSYGQLMTGSTDDTKFVYSPVETTIKRDAVFCIAGDSLSAVFIDSCPPNCPNRKIGSKIVKNPVTKPKRSSSLASATKVSPSSEPEVSAPKSDTIRPVSFNASTKKISLKKFKPKVSRIDGSPEKVESNDSSEKVDTAEIEALKNEVARLREENETLRERIRALETSRVDKSTPTRKSREKPLQPISVDELDNIRRISLIGKGAQSCVYKAARDEIIALKELDLSDPNEEEEEDKKDDDFSDNFEKLRKLLQEIELINKLDHPNIIKGFGICFGDQSHPPSIILEYSPHNLTEVVREMTDFQRVTAIYETCLGMKEVHRSNIIHRNLKPENILIDEEGHVRVSDFGMSRLEDGEMQMQSKTAGVGNLKFKAPEILNESTHYNEKVDVYSFGVVLFFILTNGCYPKISIVDIGLGKKAQIPKSINSFSRSLINACWSTDPDDRPSFEEICEMIRNNKFKLIDDIENQLTQISDFLLL</sequence>
<accession>A0ABR2KBA8</accession>
<evidence type="ECO:0000256" key="2">
    <source>
        <dbReference type="SAM" id="Coils"/>
    </source>
</evidence>
<organism evidence="5 6">
    <name type="scientific">Tritrichomonas musculus</name>
    <dbReference type="NCBI Taxonomy" id="1915356"/>
    <lineage>
        <taxon>Eukaryota</taxon>
        <taxon>Metamonada</taxon>
        <taxon>Parabasalia</taxon>
        <taxon>Tritrichomonadida</taxon>
        <taxon>Tritrichomonadidae</taxon>
        <taxon>Tritrichomonas</taxon>
    </lineage>
</organism>
<dbReference type="PROSITE" id="PS50011">
    <property type="entry name" value="PROTEIN_KINASE_DOM"/>
    <property type="match status" value="1"/>
</dbReference>
<dbReference type="EMBL" id="JAPFFF010000006">
    <property type="protein sequence ID" value="KAK8887762.1"/>
    <property type="molecule type" value="Genomic_DNA"/>
</dbReference>
<dbReference type="PANTHER" id="PTHR23257">
    <property type="entry name" value="SERINE-THREONINE PROTEIN KINASE"/>
    <property type="match status" value="1"/>
</dbReference>
<dbReference type="PROSITE" id="PS50012">
    <property type="entry name" value="RCC1_3"/>
    <property type="match status" value="1"/>
</dbReference>
<reference evidence="5 6" key="1">
    <citation type="submission" date="2024-04" db="EMBL/GenBank/DDBJ databases">
        <title>Tritrichomonas musculus Genome.</title>
        <authorList>
            <person name="Alves-Ferreira E."/>
            <person name="Grigg M."/>
            <person name="Lorenzi H."/>
            <person name="Galac M."/>
        </authorList>
    </citation>
    <scope>NUCLEOTIDE SEQUENCE [LARGE SCALE GENOMIC DNA]</scope>
    <source>
        <strain evidence="5 6">EAF2021</strain>
    </source>
</reference>
<dbReference type="Gene3D" id="3.30.200.20">
    <property type="entry name" value="Phosphorylase Kinase, domain 1"/>
    <property type="match status" value="1"/>
</dbReference>
<protein>
    <submittedName>
        <fullName evidence="5">Copper transport protein ctr1</fullName>
    </submittedName>
</protein>
<evidence type="ECO:0000256" key="3">
    <source>
        <dbReference type="SAM" id="MobiDB-lite"/>
    </source>
</evidence>
<keyword evidence="2" id="KW-0175">Coiled coil</keyword>
<dbReference type="Pfam" id="PF00069">
    <property type="entry name" value="Pkinase"/>
    <property type="match status" value="1"/>
</dbReference>
<dbReference type="SUPFAM" id="SSF50985">
    <property type="entry name" value="RCC1/BLIP-II"/>
    <property type="match status" value="1"/>
</dbReference>
<evidence type="ECO:0000313" key="5">
    <source>
        <dbReference type="EMBL" id="KAK8887762.1"/>
    </source>
</evidence>
<feature type="domain" description="Protein kinase" evidence="4">
    <location>
        <begin position="486"/>
        <end position="749"/>
    </location>
</feature>
<dbReference type="Proteomes" id="UP001470230">
    <property type="component" value="Unassembled WGS sequence"/>
</dbReference>
<proteinExistence type="predicted"/>
<dbReference type="InterPro" id="IPR009091">
    <property type="entry name" value="RCC1/BLIP-II"/>
</dbReference>